<evidence type="ECO:0000313" key="10">
    <source>
        <dbReference type="Proteomes" id="UP000438429"/>
    </source>
</evidence>
<feature type="coiled-coil region" evidence="5">
    <location>
        <begin position="272"/>
        <end position="310"/>
    </location>
</feature>
<evidence type="ECO:0000256" key="2">
    <source>
        <dbReference type="ARBA" id="ARBA00022771"/>
    </source>
</evidence>
<feature type="compositionally biased region" description="Polar residues" evidence="6">
    <location>
        <begin position="840"/>
        <end position="851"/>
    </location>
</feature>
<keyword evidence="2 4" id="KW-0863">Zinc-finger</keyword>
<dbReference type="SUPFAM" id="SSF57845">
    <property type="entry name" value="B-box zinc-binding domain"/>
    <property type="match status" value="1"/>
</dbReference>
<evidence type="ECO:0000256" key="3">
    <source>
        <dbReference type="ARBA" id="ARBA00022833"/>
    </source>
</evidence>
<accession>A0A6A4S3B3</accession>
<dbReference type="InterPro" id="IPR058030">
    <property type="entry name" value="TRIM8/14/16/25/29/45/65_CC"/>
</dbReference>
<dbReference type="SMART" id="SM00184">
    <property type="entry name" value="RING"/>
    <property type="match status" value="1"/>
</dbReference>
<dbReference type="PROSITE" id="PS00518">
    <property type="entry name" value="ZF_RING_1"/>
    <property type="match status" value="1"/>
</dbReference>
<name>A0A6A4S3B3_SCOMX</name>
<feature type="domain" description="RING-type" evidence="7">
    <location>
        <begin position="37"/>
        <end position="76"/>
    </location>
</feature>
<dbReference type="Gene3D" id="2.60.120.920">
    <property type="match status" value="3"/>
</dbReference>
<protein>
    <recommendedName>
        <fullName evidence="11">E3 ubiquitin-protein ligase TRIM39-like</fullName>
    </recommendedName>
</protein>
<evidence type="ECO:0000256" key="5">
    <source>
        <dbReference type="SAM" id="Coils"/>
    </source>
</evidence>
<dbReference type="InterPro" id="IPR013083">
    <property type="entry name" value="Znf_RING/FYVE/PHD"/>
</dbReference>
<dbReference type="FunFam" id="2.60.120.920:FF:000004">
    <property type="entry name" value="Butyrophilin subfamily 1 member A1"/>
    <property type="match status" value="2"/>
</dbReference>
<evidence type="ECO:0008006" key="11">
    <source>
        <dbReference type="Google" id="ProtNLM"/>
    </source>
</evidence>
<dbReference type="InterPro" id="IPR027370">
    <property type="entry name" value="Znf-RING_euk"/>
</dbReference>
<dbReference type="Pfam" id="PF25600">
    <property type="entry name" value="TRIM_CC"/>
    <property type="match status" value="2"/>
</dbReference>
<reference evidence="9 10" key="1">
    <citation type="submission" date="2019-06" db="EMBL/GenBank/DDBJ databases">
        <title>Draft genomes of female and male turbot (Scophthalmus maximus).</title>
        <authorList>
            <person name="Xu H."/>
            <person name="Xu X.-W."/>
            <person name="Shao C."/>
            <person name="Chen S."/>
        </authorList>
    </citation>
    <scope>NUCLEOTIDE SEQUENCE [LARGE SCALE GENOMIC DNA]</scope>
    <source>
        <strain evidence="9">Ysfricsl-2016a</strain>
        <tissue evidence="9">Blood</tissue>
    </source>
</reference>
<dbReference type="AlphaFoldDB" id="A0A6A4S3B3"/>
<dbReference type="EMBL" id="VEVO01000016">
    <property type="protein sequence ID" value="KAF0028853.1"/>
    <property type="molecule type" value="Genomic_DNA"/>
</dbReference>
<dbReference type="CDD" id="cd19769">
    <property type="entry name" value="Bbox2_TRIM16-like"/>
    <property type="match status" value="1"/>
</dbReference>
<sequence length="1237" mass="137508">MKIGVSTVTCGVSVVADMASVPASSRETGALEKTLTCSICLDAFEDPVTTDCGHSFCKKCLNANFEYNDRMCPLCKKPLSKTPEVNIVLRDIVQQQKEGKSLETNTKLFTGRDGEVACDVCTEQKLRAEKSCLVCLASYCSSHLENHCSTERLKGHKLVSPVENLDDRACLRHGRPLELYSRGQQRCICVRCLEDGPEDVVCTEDEWEQKKVQIENAKRRLEAKIQRRETRVDELNRSVKSCKEQLENEWWDVEAVFTAVLSVVEEAQARALQPLKDRRQVLEKEAGNLKQELEAEIGRFRTTIAELDEISTLEDHVHFLQNFPSLHDLDDVTDGAEVEVDTSLSFGTMRKTTGLMMEKVRQELEKLTSIELKRIPKFTVDVKLDPTTAHLRLVLSDDGKEVKDGGEDQDGKDGGEDQDGKDSGEDQDGKDGGEDQDVKDGGEDQDGKDGGEDQDGKDGGEDQDGKDGGEDQDVKDGGEDQDGKDGGEDQDGKDGGEDQDVKDGGEGPEVDKRSERFDMFASVLGVNSLTSGRSYWEVEVSNKSGWDLGVARADANRKGKLSLSPDDGYWATVHYEDDKYAALTAPPLALSLPQKPEKVGVFVDHEEGVVSFYDLTAQSHVYSFTGCSFSHKLLPYFSPHVKHQDRNCDALIISAVVKPTNMSLQVCHCGWNKVTSYQGLRIHQGKKGCTPRGARVPEGERLVAPPPHITFMSPALINLQEPVMTSSVVEEPHFSVELRASSDATQQAFDFHTAAQPLFSQTLGNQIHPAAADGTATDTNKPHFQTPPQFHQTVSRSDKTRRALDFNTAAEPLFLPVSQTLTVHVHPAAAHDTVIQRDNQFHQSQCSSADFQTPPPSHHTAATRPDTARRALHFSSGAQQAKQARRRAEVQQRIQIRELKMAEVRLSVKTCKLSLDAEWLQINAAFSEVMSVVEDARQKALRPLEKRRGDVKRQAHDLVQRLEREINQLQTTMDELDRNPALQVTTRRPDDTGTFFSLDSFQSDNVTFKITQISREESADWKNERVDTSLSFGTLRTTTSAMMEQIHLRLEKLSSVVDVKLNPTTAHQCLVLSDDGKKVRDGAKTQKVPDTPERFDEFGSVLGVNSLTSGRSYWEVEVSNKSGWDLGVARADANRKGKLSLSPDDGYWVIVHYEDERYAALTAPPVCLSLRGKPQKVGVFVDRQEGLVSLYDVTARSHVFSFTECSFRGEIFPYFSPHLEKNGTNSAPLIISAVKRK</sequence>
<proteinExistence type="predicted"/>
<dbReference type="SUPFAM" id="SSF57850">
    <property type="entry name" value="RING/U-box"/>
    <property type="match status" value="1"/>
</dbReference>
<dbReference type="InterPro" id="IPR017907">
    <property type="entry name" value="Znf_RING_CS"/>
</dbReference>
<dbReference type="CDD" id="cd13733">
    <property type="entry name" value="SPRY_PRY_C-I_1"/>
    <property type="match status" value="2"/>
</dbReference>
<keyword evidence="1" id="KW-0479">Metal-binding</keyword>
<dbReference type="InterPro" id="IPR001870">
    <property type="entry name" value="B30.2/SPRY"/>
</dbReference>
<dbReference type="InterPro" id="IPR006574">
    <property type="entry name" value="PRY"/>
</dbReference>
<evidence type="ECO:0000259" key="8">
    <source>
        <dbReference type="PROSITE" id="PS50188"/>
    </source>
</evidence>
<dbReference type="Pfam" id="PF00622">
    <property type="entry name" value="SPRY"/>
    <property type="match status" value="2"/>
</dbReference>
<evidence type="ECO:0000313" key="9">
    <source>
        <dbReference type="EMBL" id="KAF0028853.1"/>
    </source>
</evidence>
<dbReference type="InterPro" id="IPR003877">
    <property type="entry name" value="SPRY_dom"/>
</dbReference>
<feature type="region of interest" description="Disordered" evidence="6">
    <location>
        <begin position="395"/>
        <end position="514"/>
    </location>
</feature>
<dbReference type="InterPro" id="IPR050143">
    <property type="entry name" value="TRIM/RBCC"/>
</dbReference>
<feature type="domain" description="B30.2/SPRY" evidence="8">
    <location>
        <begin position="461"/>
        <end position="660"/>
    </location>
</feature>
<dbReference type="Gene3D" id="3.30.40.10">
    <property type="entry name" value="Zinc/RING finger domain, C3HC4 (zinc finger)"/>
    <property type="match status" value="1"/>
</dbReference>
<evidence type="ECO:0000256" key="4">
    <source>
        <dbReference type="PROSITE-ProRule" id="PRU00175"/>
    </source>
</evidence>
<comment type="caution">
    <text evidence="9">The sequence shown here is derived from an EMBL/GenBank/DDBJ whole genome shotgun (WGS) entry which is preliminary data.</text>
</comment>
<dbReference type="Proteomes" id="UP000438429">
    <property type="component" value="Unassembled WGS sequence"/>
</dbReference>
<dbReference type="InterPro" id="IPR013320">
    <property type="entry name" value="ConA-like_dom_sf"/>
</dbReference>
<dbReference type="Pfam" id="PF13765">
    <property type="entry name" value="PRY"/>
    <property type="match status" value="1"/>
</dbReference>
<dbReference type="InterPro" id="IPR043136">
    <property type="entry name" value="B30.2/SPRY_sf"/>
</dbReference>
<dbReference type="GO" id="GO:0008270">
    <property type="term" value="F:zinc ion binding"/>
    <property type="evidence" value="ECO:0007669"/>
    <property type="project" value="UniProtKB-KW"/>
</dbReference>
<keyword evidence="3" id="KW-0862">Zinc</keyword>
<evidence type="ECO:0000256" key="6">
    <source>
        <dbReference type="SAM" id="MobiDB-lite"/>
    </source>
</evidence>
<dbReference type="InterPro" id="IPR001841">
    <property type="entry name" value="Znf_RING"/>
</dbReference>
<feature type="region of interest" description="Disordered" evidence="6">
    <location>
        <begin position="840"/>
        <end position="864"/>
    </location>
</feature>
<dbReference type="InterPro" id="IPR003879">
    <property type="entry name" value="Butyrophylin_SPRY"/>
</dbReference>
<dbReference type="PRINTS" id="PR01407">
    <property type="entry name" value="BUTYPHLNCDUF"/>
</dbReference>
<dbReference type="Gene3D" id="3.30.160.60">
    <property type="entry name" value="Classic Zinc Finger"/>
    <property type="match status" value="1"/>
</dbReference>
<gene>
    <name evidence="9" type="ORF">F2P81_017958</name>
</gene>
<evidence type="ECO:0000256" key="1">
    <source>
        <dbReference type="ARBA" id="ARBA00022723"/>
    </source>
</evidence>
<dbReference type="PROSITE" id="PS50089">
    <property type="entry name" value="ZF_RING_2"/>
    <property type="match status" value="1"/>
</dbReference>
<dbReference type="SMART" id="SM00589">
    <property type="entry name" value="PRY"/>
    <property type="match status" value="2"/>
</dbReference>
<feature type="coiled-coil region" evidence="5">
    <location>
        <begin position="204"/>
        <end position="245"/>
    </location>
</feature>
<keyword evidence="5" id="KW-0175">Coiled coil</keyword>
<dbReference type="PANTHER" id="PTHR24103">
    <property type="entry name" value="E3 UBIQUITIN-PROTEIN LIGASE TRIM"/>
    <property type="match status" value="1"/>
</dbReference>
<evidence type="ECO:0000259" key="7">
    <source>
        <dbReference type="PROSITE" id="PS50089"/>
    </source>
</evidence>
<organism evidence="9 10">
    <name type="scientific">Scophthalmus maximus</name>
    <name type="common">Turbot</name>
    <name type="synonym">Psetta maxima</name>
    <dbReference type="NCBI Taxonomy" id="52904"/>
    <lineage>
        <taxon>Eukaryota</taxon>
        <taxon>Metazoa</taxon>
        <taxon>Chordata</taxon>
        <taxon>Craniata</taxon>
        <taxon>Vertebrata</taxon>
        <taxon>Euteleostomi</taxon>
        <taxon>Actinopterygii</taxon>
        <taxon>Neopterygii</taxon>
        <taxon>Teleostei</taxon>
        <taxon>Neoteleostei</taxon>
        <taxon>Acanthomorphata</taxon>
        <taxon>Carangaria</taxon>
        <taxon>Pleuronectiformes</taxon>
        <taxon>Pleuronectoidei</taxon>
        <taxon>Scophthalmidae</taxon>
        <taxon>Scophthalmus</taxon>
    </lineage>
</organism>
<dbReference type="Pfam" id="PF13445">
    <property type="entry name" value="zf-RING_UBOX"/>
    <property type="match status" value="1"/>
</dbReference>
<dbReference type="PROSITE" id="PS50188">
    <property type="entry name" value="B302_SPRY"/>
    <property type="match status" value="2"/>
</dbReference>
<dbReference type="SMART" id="SM00449">
    <property type="entry name" value="SPRY"/>
    <property type="match status" value="2"/>
</dbReference>
<feature type="coiled-coil region" evidence="5">
    <location>
        <begin position="952"/>
        <end position="979"/>
    </location>
</feature>
<feature type="domain" description="B30.2/SPRY" evidence="8">
    <location>
        <begin position="1039"/>
        <end position="1236"/>
    </location>
</feature>
<dbReference type="SUPFAM" id="SSF49899">
    <property type="entry name" value="Concanavalin A-like lectins/glucanases"/>
    <property type="match status" value="2"/>
</dbReference>